<name>A0A7L3L071_9CHAR</name>
<dbReference type="Proteomes" id="UP000582182">
    <property type="component" value="Unassembled WGS sequence"/>
</dbReference>
<keyword evidence="3" id="KW-1185">Reference proteome</keyword>
<dbReference type="InterPro" id="IPR016135">
    <property type="entry name" value="UBQ-conjugating_enzyme/RWD"/>
</dbReference>
<dbReference type="InterPro" id="IPR006575">
    <property type="entry name" value="RWD_dom"/>
</dbReference>
<evidence type="ECO:0000313" key="2">
    <source>
        <dbReference type="EMBL" id="NXU47396.1"/>
    </source>
</evidence>
<dbReference type="PROSITE" id="PS50908">
    <property type="entry name" value="RWD"/>
    <property type="match status" value="1"/>
</dbReference>
<accession>A0A7L3L071</accession>
<dbReference type="AlphaFoldDB" id="A0A7L3L071"/>
<comment type="caution">
    <text evidence="2">The sequence shown here is derived from an EMBL/GenBank/DDBJ whole genome shotgun (WGS) entry which is preliminary data.</text>
</comment>
<protein>
    <submittedName>
        <fullName evidence="2">RNF14 ligase</fullName>
    </submittedName>
</protein>
<evidence type="ECO:0000313" key="3">
    <source>
        <dbReference type="Proteomes" id="UP000582182"/>
    </source>
</evidence>
<keyword evidence="2" id="KW-0436">Ligase</keyword>
<gene>
    <name evidence="2" type="primary">Rnf14</name>
    <name evidence="2" type="ORF">TURVEL_R07292</name>
</gene>
<proteinExistence type="predicted"/>
<feature type="non-terminal residue" evidence="2">
    <location>
        <position position="1"/>
    </location>
</feature>
<evidence type="ECO:0000259" key="1">
    <source>
        <dbReference type="PROSITE" id="PS50908"/>
    </source>
</evidence>
<dbReference type="SUPFAM" id="SSF54495">
    <property type="entry name" value="UBC-like"/>
    <property type="match status" value="1"/>
</dbReference>
<sequence length="99" mass="10842">MSSEDREAQEDELLALASIYEEDEFRRDQTAPGGETRICLELPPDFKVFVSGNCPESPQGGGFECTVGFLPPLVLSFQLPPDYPSSSPPLFTLSGTWLS</sequence>
<dbReference type="EMBL" id="VZTY01000921">
    <property type="protein sequence ID" value="NXU47396.1"/>
    <property type="molecule type" value="Genomic_DNA"/>
</dbReference>
<dbReference type="CDD" id="cd23820">
    <property type="entry name" value="RWD_RNF14"/>
    <property type="match status" value="1"/>
</dbReference>
<dbReference type="Pfam" id="PF05773">
    <property type="entry name" value="RWD"/>
    <property type="match status" value="1"/>
</dbReference>
<reference evidence="2 3" key="1">
    <citation type="submission" date="2019-09" db="EMBL/GenBank/DDBJ databases">
        <title>Bird 10,000 Genomes (B10K) Project - Family phase.</title>
        <authorList>
            <person name="Zhang G."/>
        </authorList>
    </citation>
    <scope>NUCLEOTIDE SEQUENCE [LARGE SCALE GENOMIC DNA]</scope>
    <source>
        <strain evidence="2">B10K-DU-029-46</strain>
    </source>
</reference>
<organism evidence="2 3">
    <name type="scientific">Turnix velox</name>
    <name type="common">Little buttonquail</name>
    <dbReference type="NCBI Taxonomy" id="2529409"/>
    <lineage>
        <taxon>Eukaryota</taxon>
        <taxon>Metazoa</taxon>
        <taxon>Chordata</taxon>
        <taxon>Craniata</taxon>
        <taxon>Vertebrata</taxon>
        <taxon>Euteleostomi</taxon>
        <taxon>Archelosauria</taxon>
        <taxon>Archosauria</taxon>
        <taxon>Dinosauria</taxon>
        <taxon>Saurischia</taxon>
        <taxon>Theropoda</taxon>
        <taxon>Coelurosauria</taxon>
        <taxon>Aves</taxon>
        <taxon>Neognathae</taxon>
        <taxon>Neoaves</taxon>
        <taxon>Charadriiformes</taxon>
        <taxon>Turnicidae</taxon>
        <taxon>Turnix</taxon>
    </lineage>
</organism>
<feature type="non-terminal residue" evidence="2">
    <location>
        <position position="99"/>
    </location>
</feature>
<dbReference type="Gene3D" id="3.10.110.10">
    <property type="entry name" value="Ubiquitin Conjugating Enzyme"/>
    <property type="match status" value="1"/>
</dbReference>
<feature type="domain" description="RWD" evidence="1">
    <location>
        <begin position="11"/>
        <end position="99"/>
    </location>
</feature>
<dbReference type="OrthoDB" id="1431934at2759"/>
<dbReference type="GO" id="GO:0016874">
    <property type="term" value="F:ligase activity"/>
    <property type="evidence" value="ECO:0007669"/>
    <property type="project" value="UniProtKB-KW"/>
</dbReference>